<dbReference type="InterPro" id="IPR036390">
    <property type="entry name" value="WH_DNA-bd_sf"/>
</dbReference>
<feature type="compositionally biased region" description="Polar residues" evidence="5">
    <location>
        <begin position="1"/>
        <end position="10"/>
    </location>
</feature>
<feature type="compositionally biased region" description="Basic and acidic residues" evidence="5">
    <location>
        <begin position="1386"/>
        <end position="1401"/>
    </location>
</feature>
<feature type="compositionally biased region" description="Gly residues" evidence="5">
    <location>
        <begin position="1699"/>
        <end position="1712"/>
    </location>
</feature>
<dbReference type="GO" id="GO:1990130">
    <property type="term" value="C:GATOR1 complex"/>
    <property type="evidence" value="ECO:0007669"/>
    <property type="project" value="TreeGrafter"/>
</dbReference>
<feature type="compositionally biased region" description="Polar residues" evidence="5">
    <location>
        <begin position="1458"/>
        <end position="1467"/>
    </location>
</feature>
<feature type="domain" description="DEP" evidence="6">
    <location>
        <begin position="1333"/>
        <end position="1425"/>
    </location>
</feature>
<dbReference type="Pfam" id="PF12257">
    <property type="entry name" value="IML1"/>
    <property type="match status" value="1"/>
</dbReference>
<reference evidence="7" key="1">
    <citation type="journal article" date="2023" name="Mol. Phylogenet. Evol.">
        <title>Genome-scale phylogeny and comparative genomics of the fungal order Sordariales.</title>
        <authorList>
            <person name="Hensen N."/>
            <person name="Bonometti L."/>
            <person name="Westerberg I."/>
            <person name="Brannstrom I.O."/>
            <person name="Guillou S."/>
            <person name="Cros-Aarteil S."/>
            <person name="Calhoun S."/>
            <person name="Haridas S."/>
            <person name="Kuo A."/>
            <person name="Mondo S."/>
            <person name="Pangilinan J."/>
            <person name="Riley R."/>
            <person name="LaButti K."/>
            <person name="Andreopoulos B."/>
            <person name="Lipzen A."/>
            <person name="Chen C."/>
            <person name="Yan M."/>
            <person name="Daum C."/>
            <person name="Ng V."/>
            <person name="Clum A."/>
            <person name="Steindorff A."/>
            <person name="Ohm R.A."/>
            <person name="Martin F."/>
            <person name="Silar P."/>
            <person name="Natvig D.O."/>
            <person name="Lalanne C."/>
            <person name="Gautier V."/>
            <person name="Ament-Velasquez S.L."/>
            <person name="Kruys A."/>
            <person name="Hutchinson M.I."/>
            <person name="Powell A.J."/>
            <person name="Barry K."/>
            <person name="Miller A.N."/>
            <person name="Grigoriev I.V."/>
            <person name="Debuchy R."/>
            <person name="Gladieux P."/>
            <person name="Hiltunen Thoren M."/>
            <person name="Johannesson H."/>
        </authorList>
    </citation>
    <scope>NUCLEOTIDE SEQUENCE</scope>
    <source>
        <strain evidence="7">FGSC 1904</strain>
    </source>
</reference>
<feature type="region of interest" description="Disordered" evidence="5">
    <location>
        <begin position="1045"/>
        <end position="1064"/>
    </location>
</feature>
<feature type="region of interest" description="Disordered" evidence="5">
    <location>
        <begin position="1989"/>
        <end position="2009"/>
    </location>
</feature>
<dbReference type="GO" id="GO:0005774">
    <property type="term" value="C:vacuolar membrane"/>
    <property type="evidence" value="ECO:0007669"/>
    <property type="project" value="UniProtKB-SubCell"/>
</dbReference>
<feature type="region of interest" description="Disordered" evidence="5">
    <location>
        <begin position="1762"/>
        <end position="1788"/>
    </location>
</feature>
<feature type="region of interest" description="Disordered" evidence="5">
    <location>
        <begin position="106"/>
        <end position="139"/>
    </location>
</feature>
<comment type="caution">
    <text evidence="7">The sequence shown here is derived from an EMBL/GenBank/DDBJ whole genome shotgun (WGS) entry which is preliminary data.</text>
</comment>
<dbReference type="InterPro" id="IPR000591">
    <property type="entry name" value="DEP_dom"/>
</dbReference>
<dbReference type="InterPro" id="IPR027244">
    <property type="entry name" value="IML1"/>
</dbReference>
<feature type="compositionally biased region" description="Basic residues" evidence="5">
    <location>
        <begin position="113"/>
        <end position="131"/>
    </location>
</feature>
<evidence type="ECO:0000256" key="3">
    <source>
        <dbReference type="ARBA" id="ARBA00018529"/>
    </source>
</evidence>
<feature type="region of interest" description="Disordered" evidence="5">
    <location>
        <begin position="515"/>
        <end position="540"/>
    </location>
</feature>
<feature type="compositionally biased region" description="Polar residues" evidence="5">
    <location>
        <begin position="18"/>
        <end position="29"/>
    </location>
</feature>
<dbReference type="GO" id="GO:0005096">
    <property type="term" value="F:GTPase activator activity"/>
    <property type="evidence" value="ECO:0007669"/>
    <property type="project" value="InterPro"/>
</dbReference>
<dbReference type="Pfam" id="PF00610">
    <property type="entry name" value="DEP"/>
    <property type="match status" value="1"/>
</dbReference>
<feature type="region of interest" description="Disordered" evidence="5">
    <location>
        <begin position="1377"/>
        <end position="1404"/>
    </location>
</feature>
<evidence type="ECO:0000256" key="5">
    <source>
        <dbReference type="SAM" id="MobiDB-lite"/>
    </source>
</evidence>
<feature type="region of interest" description="Disordered" evidence="5">
    <location>
        <begin position="753"/>
        <end position="789"/>
    </location>
</feature>
<dbReference type="Proteomes" id="UP001281003">
    <property type="component" value="Unassembled WGS sequence"/>
</dbReference>
<evidence type="ECO:0000313" key="8">
    <source>
        <dbReference type="Proteomes" id="UP001281003"/>
    </source>
</evidence>
<comment type="subcellular location">
    <subcellularLocation>
        <location evidence="1">Vacuole membrane</location>
        <topology evidence="1">Peripheral membrane protein</topology>
    </subcellularLocation>
</comment>
<dbReference type="CDD" id="cd04449">
    <property type="entry name" value="DEP_DEPDC5-like"/>
    <property type="match status" value="1"/>
</dbReference>
<feature type="compositionally biased region" description="Basic and acidic residues" evidence="5">
    <location>
        <begin position="778"/>
        <end position="789"/>
    </location>
</feature>
<comment type="similarity">
    <text evidence="2">Belongs to the IML1 family.</text>
</comment>
<dbReference type="InterPro" id="IPR045838">
    <property type="entry name" value="DEPDC5_CTD"/>
</dbReference>
<evidence type="ECO:0000259" key="6">
    <source>
        <dbReference type="PROSITE" id="PS50186"/>
    </source>
</evidence>
<dbReference type="EMBL" id="JAUTDP010000004">
    <property type="protein sequence ID" value="KAK3400113.1"/>
    <property type="molecule type" value="Genomic_DNA"/>
</dbReference>
<dbReference type="Pfam" id="PF19418">
    <property type="entry name" value="DEPDC5_CTD"/>
    <property type="match status" value="1"/>
</dbReference>
<feature type="compositionally biased region" description="Polar residues" evidence="5">
    <location>
        <begin position="753"/>
        <end position="776"/>
    </location>
</feature>
<organism evidence="7 8">
    <name type="scientific">Sordaria brevicollis</name>
    <dbReference type="NCBI Taxonomy" id="83679"/>
    <lineage>
        <taxon>Eukaryota</taxon>
        <taxon>Fungi</taxon>
        <taxon>Dikarya</taxon>
        <taxon>Ascomycota</taxon>
        <taxon>Pezizomycotina</taxon>
        <taxon>Sordariomycetes</taxon>
        <taxon>Sordariomycetidae</taxon>
        <taxon>Sordariales</taxon>
        <taxon>Sordariaceae</taxon>
        <taxon>Sordaria</taxon>
    </lineage>
</organism>
<evidence type="ECO:0000313" key="7">
    <source>
        <dbReference type="EMBL" id="KAK3400113.1"/>
    </source>
</evidence>
<name>A0AAE0PHM2_SORBR</name>
<dbReference type="PANTHER" id="PTHR13179">
    <property type="entry name" value="DEP DOMAIN CONTAINING PROTEIN 5"/>
    <property type="match status" value="1"/>
</dbReference>
<evidence type="ECO:0000256" key="2">
    <source>
        <dbReference type="ARBA" id="ARBA00005643"/>
    </source>
</evidence>
<keyword evidence="8" id="KW-1185">Reference proteome</keyword>
<feature type="region of interest" description="Disordered" evidence="5">
    <location>
        <begin position="1444"/>
        <end position="1485"/>
    </location>
</feature>
<protein>
    <recommendedName>
        <fullName evidence="3">Vacuolar membrane-associated protein IML1</fullName>
    </recommendedName>
    <alternativeName>
        <fullName evidence="4">Vacuolar membrane-associated protein iml1</fullName>
    </alternativeName>
</protein>
<dbReference type="Gene3D" id="1.10.10.10">
    <property type="entry name" value="Winged helix-like DNA-binding domain superfamily/Winged helix DNA-binding domain"/>
    <property type="match status" value="1"/>
</dbReference>
<dbReference type="GO" id="GO:0035556">
    <property type="term" value="P:intracellular signal transduction"/>
    <property type="evidence" value="ECO:0007669"/>
    <property type="project" value="InterPro"/>
</dbReference>
<gene>
    <name evidence="7" type="ORF">B0T20DRAFT_407863</name>
</gene>
<dbReference type="SMART" id="SM00049">
    <property type="entry name" value="DEP"/>
    <property type="match status" value="1"/>
</dbReference>
<dbReference type="GO" id="GO:1904262">
    <property type="term" value="P:negative regulation of TORC1 signaling"/>
    <property type="evidence" value="ECO:0007669"/>
    <property type="project" value="TreeGrafter"/>
</dbReference>
<dbReference type="FunFam" id="1.10.10.10:FF:000947">
    <property type="entry name" value="WGS project CABT00000000 data, contig 2.2"/>
    <property type="match status" value="1"/>
</dbReference>
<dbReference type="InterPro" id="IPR048255">
    <property type="entry name" value="IML1_N"/>
</dbReference>
<feature type="region of interest" description="Disordered" evidence="5">
    <location>
        <begin position="1688"/>
        <end position="1747"/>
    </location>
</feature>
<feature type="region of interest" description="Disordered" evidence="5">
    <location>
        <begin position="1"/>
        <end position="65"/>
    </location>
</feature>
<evidence type="ECO:0000256" key="1">
    <source>
        <dbReference type="ARBA" id="ARBA00004148"/>
    </source>
</evidence>
<accession>A0AAE0PHM2</accession>
<proteinExistence type="inferred from homology"/>
<evidence type="ECO:0000256" key="4">
    <source>
        <dbReference type="ARBA" id="ARBA00021881"/>
    </source>
</evidence>
<sequence length="2009" mass="223481">MALRNVSSGVPGQARPPNWSSHLRQFSRNSLERIPDMPRSPDTVSSNSTIRDRPSSSSRRSRVERRWTVTVNESFARDEVLLNLDLIGDEARPGSLMAIDVFRPDSEKQAQSSHHHHHHHHHHHPHHHHKQPPLDRTKEAAESQQRYIFVVKDMPRELKARYPSVEVYVAKHIADVFGMRKGSQVTLTPIDDHNPAIEASHVELCFRDQYMSRSDMWQLAVRELSERTVYKGQMVLFMGTLKAQVTAVYVEGRKVPSAFFGHNTKPIFRSESARYVLFIQMAREMWDFDSDGSGEIMFNKVVNGFLPALFKKWAALKVRHLVSIVLFARVEYDTGISTEINNPDMENAFFTGIQSSGDRRPYKDFYRVVVSEMGSGEWTKILYQLKREFNYFRRDISTFHQKATHSFSSSEDPADQQTVLNRIKAEASRAIYGNFLEAINMASSLFAHDYIDRDLMRTGISVIVISPSPGIFEVEYDALRRTTEALVGNGIGIDLICIPKTPLHSVPLFRYRNPEYSTEPTHDHKTKPAPSLSSTPKQTAPLVGSYNSMAGSYSPSRGTDITLHGDYAGSGSGQDEWNYALPQWLHVSYWTGESEETLSYHGIALSVSDVSQSQSGEDFLIRCRMYDLQMRSVMETNEIETKPLHLDPYFPHKALQTSAVPKPYIDSDGNVFVQNSRVPETLFDHVYGFQKFAPDKHAKLGEKSLWKQLQEYDDSRARQPSLRRKLALPRHVREYDDSVRRHHADDASLLGTSYTERRPSTSASQVTMTGHTSGQHFNAEKPELRNRKTVDFEKLNSKRSPTITPKIPKFLKQISLGSSGFRIAAPKAATAELSIESVNADRSTSSRTMMTPGTAATPAKAVINRSMSPQMFNSGTPAFSPWGATPGSFAPGHNYFEGTPSRPMPIKSQQLPTDPAANMLSGSMLASTLRADYVPDNRDLVYSDAIRAEDAKKVYNNKLLAGAVPELPSTLSPTTALSPWLTLVNPSNPDSNKVDIVTLYSRWQHVFPRPNETRVMKWKSLCSPAAVPLTTEYFPTRAQFESEYHRQPYNVSQNADDELAEEPKSRDEMLREMISLRFCQGFQVVVGPAVAKAFGQKQLKVTDIFSRDHTAEDGTSIFMSVGNTIHQLSCVNGTEIEVNIFVRKPIASLELYSDRYLYKPAIRTLLDHGYKTHPFDMVAPTPDRNWNYVDAFVAGHNDELSEHLRFWRARFVLIPMTARHSFFPKTQYGDSEEEIRIEGIRKLAQMWQKHRYIPASERSFQASRRKKDMNPLDIVYKTEDPSVVIAAELETLPLLEGLEGGHRKGQLVTSREQFSKKNFSLVALAEAIQQPVENGGIRMQNRRWHLRLHYNCFIGSDMTTWLLENFEDLEDREEAEELGNRLMVSSDDKSKDESKEGRKESGGLFVHVERRHPFRDGQYFYQISSDYAKPNPPGWFNTRRVPVSVPSTPHSEVRDSPRSNVSMSRPTSIHEDSSPTSGTLTPTAAMMAGGKKPRVVLSKVMKYDVDHRKRSYRPEVVDLHYDRLHNPDNCYHIRIDWMNVTAKLIEDAIEAWAREAALYGLRLVEVPIAEACDITEINPFRRPYMIKLAVPPPNQQPITYFDPNSFTPQAQPGRHFYQRALLRKFDFVMDMEPASSFPYNVDVSYSWGKPDFKYTQFIHRSGTLIAEITDEGDILILANRLYSNRTAAQREKEMQQKGSGAGVGGDNLGPGPGRIPTPGLYGPGPGSNVHTPGPGDQPPAAVPSPLVKPTTAFLSPALRPHLIGPLASGPPSTNGFGTTGQSGGLSNHRSTVTVPITPPMSQDPEVIKDELESFCTDRTALEAFYREVLEREAHPPAPNTTPGLAPVTILSSTAMKDSVLAQAPHLTTSTTTGGHTVPDTNIPTLGLPPGVLAATGGGHGGTGLSNLSDLQLVGSGTGLGISPVRVGSPSLLSAATANHPHHPSHGKMMRRASVQEGVMGSRIGLGIGGGASAAAAAAAHAAAAAAAVGASDGGGSGVVCDREGVESGR</sequence>
<dbReference type="GO" id="GO:0010508">
    <property type="term" value="P:positive regulation of autophagy"/>
    <property type="evidence" value="ECO:0007669"/>
    <property type="project" value="TreeGrafter"/>
</dbReference>
<dbReference type="SUPFAM" id="SSF46785">
    <property type="entry name" value="Winged helix' DNA-binding domain"/>
    <property type="match status" value="1"/>
</dbReference>
<dbReference type="InterPro" id="IPR036388">
    <property type="entry name" value="WH-like_DNA-bd_sf"/>
</dbReference>
<dbReference type="PROSITE" id="PS50186">
    <property type="entry name" value="DEP"/>
    <property type="match status" value="1"/>
</dbReference>
<feature type="compositionally biased region" description="Basic and acidic residues" evidence="5">
    <location>
        <begin position="2000"/>
        <end position="2009"/>
    </location>
</feature>
<dbReference type="PANTHER" id="PTHR13179:SF8">
    <property type="entry name" value="GATOR COMPLEX PROTEIN DEPDC5"/>
    <property type="match status" value="1"/>
</dbReference>
<reference evidence="7" key="2">
    <citation type="submission" date="2023-07" db="EMBL/GenBank/DDBJ databases">
        <authorList>
            <consortium name="Lawrence Berkeley National Laboratory"/>
            <person name="Haridas S."/>
            <person name="Hensen N."/>
            <person name="Bonometti L."/>
            <person name="Westerberg I."/>
            <person name="Brannstrom I.O."/>
            <person name="Guillou S."/>
            <person name="Cros-Aarteil S."/>
            <person name="Calhoun S."/>
            <person name="Kuo A."/>
            <person name="Mondo S."/>
            <person name="Pangilinan J."/>
            <person name="Riley R."/>
            <person name="LaButti K."/>
            <person name="Andreopoulos B."/>
            <person name="Lipzen A."/>
            <person name="Chen C."/>
            <person name="Yanf M."/>
            <person name="Daum C."/>
            <person name="Ng V."/>
            <person name="Clum A."/>
            <person name="Steindorff A."/>
            <person name="Ohm R."/>
            <person name="Martin F."/>
            <person name="Silar P."/>
            <person name="Natvig D."/>
            <person name="Lalanne C."/>
            <person name="Gautier V."/>
            <person name="Ament-velasquez S.L."/>
            <person name="Kruys A."/>
            <person name="Hutchinson M.I."/>
            <person name="Powell A.J."/>
            <person name="Barry K."/>
            <person name="Miller A.N."/>
            <person name="Grigoriev I.V."/>
            <person name="Debuchy R."/>
            <person name="Gladieux P."/>
            <person name="Thoren M.H."/>
            <person name="Johannesson H."/>
        </authorList>
    </citation>
    <scope>NUCLEOTIDE SEQUENCE</scope>
    <source>
        <strain evidence="7">FGSC 1904</strain>
    </source>
</reference>